<keyword evidence="2" id="KW-1185">Reference proteome</keyword>
<dbReference type="EMBL" id="CAUYUJ010013302">
    <property type="protein sequence ID" value="CAK0835949.1"/>
    <property type="molecule type" value="Genomic_DNA"/>
</dbReference>
<proteinExistence type="predicted"/>
<accession>A0ABN9SU63</accession>
<reference evidence="1" key="1">
    <citation type="submission" date="2023-10" db="EMBL/GenBank/DDBJ databases">
        <authorList>
            <person name="Chen Y."/>
            <person name="Shah S."/>
            <person name="Dougan E. K."/>
            <person name="Thang M."/>
            <person name="Chan C."/>
        </authorList>
    </citation>
    <scope>NUCLEOTIDE SEQUENCE [LARGE SCALE GENOMIC DNA]</scope>
</reference>
<evidence type="ECO:0000313" key="2">
    <source>
        <dbReference type="Proteomes" id="UP001189429"/>
    </source>
</evidence>
<gene>
    <name evidence="1" type="ORF">PCOR1329_LOCUS32596</name>
</gene>
<name>A0ABN9SU63_9DINO</name>
<sequence length="85" mass="9255">MASAWSELGSSAGTRRRGVRVTAGKQFIRHARRHANTIKNSTGISACSKGKQCQPAFTLRSEMREAQHLPDVKAYNISVNARGKG</sequence>
<evidence type="ECO:0000313" key="1">
    <source>
        <dbReference type="EMBL" id="CAK0835949.1"/>
    </source>
</evidence>
<dbReference type="Proteomes" id="UP001189429">
    <property type="component" value="Unassembled WGS sequence"/>
</dbReference>
<comment type="caution">
    <text evidence="1">The sequence shown here is derived from an EMBL/GenBank/DDBJ whole genome shotgun (WGS) entry which is preliminary data.</text>
</comment>
<protein>
    <submittedName>
        <fullName evidence="1">Uncharacterized protein</fullName>
    </submittedName>
</protein>
<organism evidence="1 2">
    <name type="scientific">Prorocentrum cordatum</name>
    <dbReference type="NCBI Taxonomy" id="2364126"/>
    <lineage>
        <taxon>Eukaryota</taxon>
        <taxon>Sar</taxon>
        <taxon>Alveolata</taxon>
        <taxon>Dinophyceae</taxon>
        <taxon>Prorocentrales</taxon>
        <taxon>Prorocentraceae</taxon>
        <taxon>Prorocentrum</taxon>
    </lineage>
</organism>